<gene>
    <name evidence="8" type="ORF">MNBD_GAMMA09-2544</name>
</gene>
<dbReference type="SMART" id="SM00862">
    <property type="entry name" value="Trans_reg_C"/>
    <property type="match status" value="1"/>
</dbReference>
<dbReference type="EMBL" id="UOFI01000191">
    <property type="protein sequence ID" value="VAW70303.1"/>
    <property type="molecule type" value="Genomic_DNA"/>
</dbReference>
<dbReference type="Gene3D" id="1.10.10.10">
    <property type="entry name" value="Winged helix-like DNA-binding domain superfamily/Winged helix DNA-binding domain"/>
    <property type="match status" value="1"/>
</dbReference>
<dbReference type="Pfam" id="PF00072">
    <property type="entry name" value="Response_reg"/>
    <property type="match status" value="1"/>
</dbReference>
<evidence type="ECO:0000256" key="2">
    <source>
        <dbReference type="ARBA" id="ARBA00023012"/>
    </source>
</evidence>
<dbReference type="InterPro" id="IPR016032">
    <property type="entry name" value="Sig_transdc_resp-reg_C-effctor"/>
</dbReference>
<evidence type="ECO:0000256" key="1">
    <source>
        <dbReference type="ARBA" id="ARBA00022553"/>
    </source>
</evidence>
<sequence length="222" mass="25032">MRLLLAEDDNELVATLKNDLQAAGYAVDIADNGIDAEYLGNEMIYDVAVLDLGLPQRNGIEVLKNWRAANNHLPVIVLTARNAWHERVDGFKAGADDYLGKPFHVQELLARITALLHRSSQKPGGTLTVAGLSLDEEKQTVTTDDKQPHKLTGIEFRLLRYFLLNPDRILSKSKLTEHIYDLDSDKDSNVIEVYVRHLRQILGKDKIETRRGQGYIFKGQSE</sequence>
<accession>A0A3B0Y1K2</accession>
<dbReference type="Gene3D" id="6.10.250.690">
    <property type="match status" value="1"/>
</dbReference>
<dbReference type="FunFam" id="3.40.50.2300:FF:000002">
    <property type="entry name" value="DNA-binding response regulator PhoP"/>
    <property type="match status" value="1"/>
</dbReference>
<dbReference type="InterPro" id="IPR001789">
    <property type="entry name" value="Sig_transdc_resp-reg_receiver"/>
</dbReference>
<dbReference type="CDD" id="cd00383">
    <property type="entry name" value="trans_reg_C"/>
    <property type="match status" value="1"/>
</dbReference>
<protein>
    <submittedName>
        <fullName evidence="8">Two-component transcriptional response regulator, LuxR family</fullName>
    </submittedName>
</protein>
<dbReference type="InterPro" id="IPR036388">
    <property type="entry name" value="WH-like_DNA-bd_sf"/>
</dbReference>
<dbReference type="GO" id="GO:0000156">
    <property type="term" value="F:phosphorelay response regulator activity"/>
    <property type="evidence" value="ECO:0007669"/>
    <property type="project" value="TreeGrafter"/>
</dbReference>
<evidence type="ECO:0000256" key="3">
    <source>
        <dbReference type="ARBA" id="ARBA00023015"/>
    </source>
</evidence>
<dbReference type="Gene3D" id="3.40.50.2300">
    <property type="match status" value="1"/>
</dbReference>
<evidence type="ECO:0000259" key="6">
    <source>
        <dbReference type="PROSITE" id="PS50110"/>
    </source>
</evidence>
<evidence type="ECO:0000256" key="4">
    <source>
        <dbReference type="ARBA" id="ARBA00023125"/>
    </source>
</evidence>
<organism evidence="8">
    <name type="scientific">hydrothermal vent metagenome</name>
    <dbReference type="NCBI Taxonomy" id="652676"/>
    <lineage>
        <taxon>unclassified sequences</taxon>
        <taxon>metagenomes</taxon>
        <taxon>ecological metagenomes</taxon>
    </lineage>
</organism>
<dbReference type="InterPro" id="IPR001867">
    <property type="entry name" value="OmpR/PhoB-type_DNA-bd"/>
</dbReference>
<dbReference type="GO" id="GO:0000976">
    <property type="term" value="F:transcription cis-regulatory region binding"/>
    <property type="evidence" value="ECO:0007669"/>
    <property type="project" value="TreeGrafter"/>
</dbReference>
<name>A0A3B0Y1K2_9ZZZZ</name>
<dbReference type="SUPFAM" id="SSF52172">
    <property type="entry name" value="CheY-like"/>
    <property type="match status" value="1"/>
</dbReference>
<dbReference type="PROSITE" id="PS50110">
    <property type="entry name" value="RESPONSE_REGULATORY"/>
    <property type="match status" value="1"/>
</dbReference>
<keyword evidence="1" id="KW-0597">Phosphoprotein</keyword>
<evidence type="ECO:0000259" key="7">
    <source>
        <dbReference type="PROSITE" id="PS51755"/>
    </source>
</evidence>
<dbReference type="PROSITE" id="PS51755">
    <property type="entry name" value="OMPR_PHOB"/>
    <property type="match status" value="1"/>
</dbReference>
<proteinExistence type="predicted"/>
<feature type="domain" description="OmpR/PhoB-type" evidence="7">
    <location>
        <begin position="124"/>
        <end position="219"/>
    </location>
</feature>
<evidence type="ECO:0000313" key="8">
    <source>
        <dbReference type="EMBL" id="VAW70303.1"/>
    </source>
</evidence>
<dbReference type="GO" id="GO:0032993">
    <property type="term" value="C:protein-DNA complex"/>
    <property type="evidence" value="ECO:0007669"/>
    <property type="project" value="TreeGrafter"/>
</dbReference>
<dbReference type="PANTHER" id="PTHR48111">
    <property type="entry name" value="REGULATOR OF RPOS"/>
    <property type="match status" value="1"/>
</dbReference>
<dbReference type="Pfam" id="PF00486">
    <property type="entry name" value="Trans_reg_C"/>
    <property type="match status" value="1"/>
</dbReference>
<reference evidence="8" key="1">
    <citation type="submission" date="2018-06" db="EMBL/GenBank/DDBJ databases">
        <authorList>
            <person name="Zhirakovskaya E."/>
        </authorList>
    </citation>
    <scope>NUCLEOTIDE SEQUENCE</scope>
</reference>
<dbReference type="GO" id="GO:0005829">
    <property type="term" value="C:cytosol"/>
    <property type="evidence" value="ECO:0007669"/>
    <property type="project" value="TreeGrafter"/>
</dbReference>
<keyword evidence="4" id="KW-0238">DNA-binding</keyword>
<dbReference type="InterPro" id="IPR011006">
    <property type="entry name" value="CheY-like_superfamily"/>
</dbReference>
<dbReference type="AlphaFoldDB" id="A0A3B0Y1K2"/>
<keyword evidence="3" id="KW-0805">Transcription regulation</keyword>
<feature type="domain" description="Response regulatory" evidence="6">
    <location>
        <begin position="2"/>
        <end position="116"/>
    </location>
</feature>
<dbReference type="SMART" id="SM00448">
    <property type="entry name" value="REC"/>
    <property type="match status" value="1"/>
</dbReference>
<keyword evidence="5" id="KW-0804">Transcription</keyword>
<evidence type="ECO:0000256" key="5">
    <source>
        <dbReference type="ARBA" id="ARBA00023163"/>
    </source>
</evidence>
<dbReference type="PANTHER" id="PTHR48111:SF37">
    <property type="entry name" value="RESPONSE REGULATOR PROTEIN CARR"/>
    <property type="match status" value="1"/>
</dbReference>
<dbReference type="GO" id="GO:0006355">
    <property type="term" value="P:regulation of DNA-templated transcription"/>
    <property type="evidence" value="ECO:0007669"/>
    <property type="project" value="InterPro"/>
</dbReference>
<dbReference type="SUPFAM" id="SSF46894">
    <property type="entry name" value="C-terminal effector domain of the bipartite response regulators"/>
    <property type="match status" value="1"/>
</dbReference>
<dbReference type="InterPro" id="IPR039420">
    <property type="entry name" value="WalR-like"/>
</dbReference>
<keyword evidence="2" id="KW-0902">Two-component regulatory system</keyword>